<dbReference type="RefSeq" id="WP_390362607.1">
    <property type="nucleotide sequence ID" value="NZ_JBHTKJ010000030.1"/>
</dbReference>
<keyword evidence="2" id="KW-0732">Signal</keyword>
<reference evidence="4" key="1">
    <citation type="journal article" date="2019" name="Int. J. Syst. Evol. Microbiol.">
        <title>The Global Catalogue of Microorganisms (GCM) 10K type strain sequencing project: providing services to taxonomists for standard genome sequencing and annotation.</title>
        <authorList>
            <consortium name="The Broad Institute Genomics Platform"/>
            <consortium name="The Broad Institute Genome Sequencing Center for Infectious Disease"/>
            <person name="Wu L."/>
            <person name="Ma J."/>
        </authorList>
    </citation>
    <scope>NUCLEOTIDE SEQUENCE [LARGE SCALE GENOMIC DNA]</scope>
    <source>
        <strain evidence="4">CCUG 56754</strain>
    </source>
</reference>
<keyword evidence="4" id="KW-1185">Reference proteome</keyword>
<organism evidence="3 4">
    <name type="scientific">Virgibacillus byunsanensis</name>
    <dbReference type="NCBI Taxonomy" id="570945"/>
    <lineage>
        <taxon>Bacteria</taxon>
        <taxon>Bacillati</taxon>
        <taxon>Bacillota</taxon>
        <taxon>Bacilli</taxon>
        <taxon>Bacillales</taxon>
        <taxon>Bacillaceae</taxon>
        <taxon>Virgibacillus</taxon>
    </lineage>
</organism>
<comment type="caution">
    <text evidence="3">The sequence shown here is derived from an EMBL/GenBank/DDBJ whole genome shotgun (WGS) entry which is preliminary data.</text>
</comment>
<accession>A0ABW3LML1</accession>
<dbReference type="Proteomes" id="UP001597040">
    <property type="component" value="Unassembled WGS sequence"/>
</dbReference>
<gene>
    <name evidence="3" type="ORF">ACFQ3N_11680</name>
</gene>
<evidence type="ECO:0008006" key="5">
    <source>
        <dbReference type="Google" id="ProtNLM"/>
    </source>
</evidence>
<dbReference type="EMBL" id="JBHTKJ010000030">
    <property type="protein sequence ID" value="MFD1039043.1"/>
    <property type="molecule type" value="Genomic_DNA"/>
</dbReference>
<feature type="chain" id="PRO_5045811424" description="Lipoprotein" evidence="2">
    <location>
        <begin position="21"/>
        <end position="240"/>
    </location>
</feature>
<name>A0ABW3LML1_9BACI</name>
<evidence type="ECO:0000256" key="2">
    <source>
        <dbReference type="SAM" id="SignalP"/>
    </source>
</evidence>
<evidence type="ECO:0000313" key="3">
    <source>
        <dbReference type="EMBL" id="MFD1039043.1"/>
    </source>
</evidence>
<sequence length="240" mass="27748">MVKRILLVCVFLLITACSESEPTVVKKETDPKNPNQEPELVEETKEDKTEEYIEFTLPDEQVMVHLEMVPILYEYIHATKNRQQAIEEMNMHRINVEETDLYLLEFSCHDELCSYLLLDQSKDNQAYLIADLAKLIQTKISSDSAKVLFQFNRTDTSLPLPLTDLVVVNLNQWEPVALINETNETVTLDYTWPIITVEWINDTTINALKPDIEEPTSELITQWQDNGKPNTTISFTINQK</sequence>
<evidence type="ECO:0000313" key="4">
    <source>
        <dbReference type="Proteomes" id="UP001597040"/>
    </source>
</evidence>
<proteinExistence type="predicted"/>
<feature type="region of interest" description="Disordered" evidence="1">
    <location>
        <begin position="23"/>
        <end position="48"/>
    </location>
</feature>
<feature type="signal peptide" evidence="2">
    <location>
        <begin position="1"/>
        <end position="20"/>
    </location>
</feature>
<protein>
    <recommendedName>
        <fullName evidence="5">Lipoprotein</fullName>
    </recommendedName>
</protein>
<dbReference type="PROSITE" id="PS51257">
    <property type="entry name" value="PROKAR_LIPOPROTEIN"/>
    <property type="match status" value="1"/>
</dbReference>
<evidence type="ECO:0000256" key="1">
    <source>
        <dbReference type="SAM" id="MobiDB-lite"/>
    </source>
</evidence>